<dbReference type="GO" id="GO:0046872">
    <property type="term" value="F:metal ion binding"/>
    <property type="evidence" value="ECO:0007669"/>
    <property type="project" value="UniProtKB-KW"/>
</dbReference>
<dbReference type="PANTHER" id="PTHR33337:SF40">
    <property type="entry name" value="CENP-V_GFA DOMAIN-CONTAINING PROTEIN-RELATED"/>
    <property type="match status" value="1"/>
</dbReference>
<evidence type="ECO:0000259" key="5">
    <source>
        <dbReference type="PROSITE" id="PS51891"/>
    </source>
</evidence>
<dbReference type="OrthoDB" id="428768at2759"/>
<keyword evidence="4" id="KW-0456">Lyase</keyword>
<comment type="similarity">
    <text evidence="1">Belongs to the Gfa family.</text>
</comment>
<dbReference type="AlphaFoldDB" id="A0A8H5B0V9"/>
<dbReference type="EMBL" id="JAACJK010000221">
    <property type="protein sequence ID" value="KAF5314705.1"/>
    <property type="molecule type" value="Genomic_DNA"/>
</dbReference>
<gene>
    <name evidence="6" type="ORF">D9611_007215</name>
</gene>
<evidence type="ECO:0000256" key="2">
    <source>
        <dbReference type="ARBA" id="ARBA00022723"/>
    </source>
</evidence>
<protein>
    <recommendedName>
        <fullName evidence="5">CENP-V/GFA domain-containing protein</fullName>
    </recommendedName>
</protein>
<dbReference type="GO" id="GO:0016846">
    <property type="term" value="F:carbon-sulfur lyase activity"/>
    <property type="evidence" value="ECO:0007669"/>
    <property type="project" value="InterPro"/>
</dbReference>
<keyword evidence="3" id="KW-0862">Zinc</keyword>
<dbReference type="PROSITE" id="PS51891">
    <property type="entry name" value="CENP_V_GFA"/>
    <property type="match status" value="1"/>
</dbReference>
<proteinExistence type="inferred from homology"/>
<sequence length="171" mass="19440">MLTQPSFSLPTIYSSSYSLHKQRYAMPTTVHGHCLCRETLISVDNIEDYQDHRACHCADCKRTCGGAFSTSVIVPKRHIHYTGPIKEFTYLSRVPNGRVVTRVFCGTCGSCVAFRSPVFRDMEAVFTGLIPYFSTVPIKIEIWTKDRWNCISQFTDASQHKIVEGYSLPKF</sequence>
<dbReference type="InterPro" id="IPR006913">
    <property type="entry name" value="CENP-V/GFA"/>
</dbReference>
<accession>A0A8H5B0V9</accession>
<dbReference type="InterPro" id="IPR011057">
    <property type="entry name" value="Mss4-like_sf"/>
</dbReference>
<reference evidence="6 7" key="1">
    <citation type="journal article" date="2020" name="ISME J.">
        <title>Uncovering the hidden diversity of litter-decomposition mechanisms in mushroom-forming fungi.</title>
        <authorList>
            <person name="Floudas D."/>
            <person name="Bentzer J."/>
            <person name="Ahren D."/>
            <person name="Johansson T."/>
            <person name="Persson P."/>
            <person name="Tunlid A."/>
        </authorList>
    </citation>
    <scope>NUCLEOTIDE SEQUENCE [LARGE SCALE GENOMIC DNA]</scope>
    <source>
        <strain evidence="6 7">CBS 175.51</strain>
    </source>
</reference>
<evidence type="ECO:0000256" key="1">
    <source>
        <dbReference type="ARBA" id="ARBA00005495"/>
    </source>
</evidence>
<evidence type="ECO:0000256" key="3">
    <source>
        <dbReference type="ARBA" id="ARBA00022833"/>
    </source>
</evidence>
<dbReference type="PANTHER" id="PTHR33337">
    <property type="entry name" value="GFA DOMAIN-CONTAINING PROTEIN"/>
    <property type="match status" value="1"/>
</dbReference>
<keyword evidence="2" id="KW-0479">Metal-binding</keyword>
<organism evidence="6 7">
    <name type="scientific">Ephemerocybe angulata</name>
    <dbReference type="NCBI Taxonomy" id="980116"/>
    <lineage>
        <taxon>Eukaryota</taxon>
        <taxon>Fungi</taxon>
        <taxon>Dikarya</taxon>
        <taxon>Basidiomycota</taxon>
        <taxon>Agaricomycotina</taxon>
        <taxon>Agaricomycetes</taxon>
        <taxon>Agaricomycetidae</taxon>
        <taxon>Agaricales</taxon>
        <taxon>Agaricineae</taxon>
        <taxon>Psathyrellaceae</taxon>
        <taxon>Ephemerocybe</taxon>
    </lineage>
</organism>
<evidence type="ECO:0000256" key="4">
    <source>
        <dbReference type="ARBA" id="ARBA00023239"/>
    </source>
</evidence>
<keyword evidence="7" id="KW-1185">Reference proteome</keyword>
<dbReference type="Gene3D" id="3.90.1590.10">
    <property type="entry name" value="glutathione-dependent formaldehyde- activating enzyme (gfa)"/>
    <property type="match status" value="1"/>
</dbReference>
<dbReference type="Pfam" id="PF04828">
    <property type="entry name" value="GFA"/>
    <property type="match status" value="1"/>
</dbReference>
<feature type="domain" description="CENP-V/GFA" evidence="5">
    <location>
        <begin position="30"/>
        <end position="144"/>
    </location>
</feature>
<comment type="caution">
    <text evidence="6">The sequence shown here is derived from an EMBL/GenBank/DDBJ whole genome shotgun (WGS) entry which is preliminary data.</text>
</comment>
<dbReference type="Proteomes" id="UP000541558">
    <property type="component" value="Unassembled WGS sequence"/>
</dbReference>
<evidence type="ECO:0000313" key="7">
    <source>
        <dbReference type="Proteomes" id="UP000541558"/>
    </source>
</evidence>
<dbReference type="SUPFAM" id="SSF51316">
    <property type="entry name" value="Mss4-like"/>
    <property type="match status" value="1"/>
</dbReference>
<name>A0A8H5B0V9_9AGAR</name>
<evidence type="ECO:0000313" key="6">
    <source>
        <dbReference type="EMBL" id="KAF5314705.1"/>
    </source>
</evidence>